<name>A0AAV2S537_MEGNR</name>
<dbReference type="Proteomes" id="UP001497623">
    <property type="component" value="Unassembled WGS sequence"/>
</dbReference>
<dbReference type="AlphaFoldDB" id="A0AAV2S537"/>
<sequence length="111" mass="12869">MTRGILCPVWQVKIDKSSPLTRLYSGGSTPLFYVNPKVCIPLILHKNRHRKHLRDRTPSRPLLVGITPCHDNGNKYTRKNHKKKIYIYTGSEKQTEKLEVCCTLKYMTMSP</sequence>
<accession>A0AAV2S537</accession>
<comment type="caution">
    <text evidence="1">The sequence shown here is derived from an EMBL/GenBank/DDBJ whole genome shotgun (WGS) entry which is preliminary data.</text>
</comment>
<proteinExistence type="predicted"/>
<dbReference type="EMBL" id="CAXKWB010047522">
    <property type="protein sequence ID" value="CAL4165489.1"/>
    <property type="molecule type" value="Genomic_DNA"/>
</dbReference>
<reference evidence="1 2" key="1">
    <citation type="submission" date="2024-05" db="EMBL/GenBank/DDBJ databases">
        <authorList>
            <person name="Wallberg A."/>
        </authorList>
    </citation>
    <scope>NUCLEOTIDE SEQUENCE [LARGE SCALE GENOMIC DNA]</scope>
</reference>
<organism evidence="1 2">
    <name type="scientific">Meganyctiphanes norvegica</name>
    <name type="common">Northern krill</name>
    <name type="synonym">Thysanopoda norvegica</name>
    <dbReference type="NCBI Taxonomy" id="48144"/>
    <lineage>
        <taxon>Eukaryota</taxon>
        <taxon>Metazoa</taxon>
        <taxon>Ecdysozoa</taxon>
        <taxon>Arthropoda</taxon>
        <taxon>Crustacea</taxon>
        <taxon>Multicrustacea</taxon>
        <taxon>Malacostraca</taxon>
        <taxon>Eumalacostraca</taxon>
        <taxon>Eucarida</taxon>
        <taxon>Euphausiacea</taxon>
        <taxon>Euphausiidae</taxon>
        <taxon>Meganyctiphanes</taxon>
    </lineage>
</organism>
<evidence type="ECO:0000313" key="1">
    <source>
        <dbReference type="EMBL" id="CAL4165489.1"/>
    </source>
</evidence>
<gene>
    <name evidence="1" type="ORF">MNOR_LOCUS33261</name>
</gene>
<keyword evidence="2" id="KW-1185">Reference proteome</keyword>
<protein>
    <submittedName>
        <fullName evidence="1">Uncharacterized protein</fullName>
    </submittedName>
</protein>
<evidence type="ECO:0000313" key="2">
    <source>
        <dbReference type="Proteomes" id="UP001497623"/>
    </source>
</evidence>